<sequence>MYFACNIRDTSYFGFWGLRSRALRAWNATSVIHVDGSSCSRKSAGLKWQLAVRLANRARRPDGEALRVARSSPPRATHALTTRGSHRNEAVAVVQTPTSADREVAMSIHPNRAYVDNKTTRRRTTNSDGSRTRQNKKPPQTDRGWAEEAG</sequence>
<feature type="region of interest" description="Disordered" evidence="1">
    <location>
        <begin position="63"/>
        <end position="150"/>
    </location>
</feature>
<dbReference type="EMBL" id="UYWY01019749">
    <property type="protein sequence ID" value="VDM39076.1"/>
    <property type="molecule type" value="Genomic_DNA"/>
</dbReference>
<organism evidence="3 4">
    <name type="scientific">Toxocara canis</name>
    <name type="common">Canine roundworm</name>
    <dbReference type="NCBI Taxonomy" id="6265"/>
    <lineage>
        <taxon>Eukaryota</taxon>
        <taxon>Metazoa</taxon>
        <taxon>Ecdysozoa</taxon>
        <taxon>Nematoda</taxon>
        <taxon>Chromadorea</taxon>
        <taxon>Rhabditida</taxon>
        <taxon>Spirurina</taxon>
        <taxon>Ascaridomorpha</taxon>
        <taxon>Ascaridoidea</taxon>
        <taxon>Toxocaridae</taxon>
        <taxon>Toxocara</taxon>
    </lineage>
</organism>
<protein>
    <submittedName>
        <fullName evidence="2 4">Uncharacterized protein</fullName>
    </submittedName>
</protein>
<dbReference type="WBParaSite" id="TCNE_0000775501-mRNA-1">
    <property type="protein sequence ID" value="TCNE_0000775501-mRNA-1"/>
    <property type="gene ID" value="TCNE_0000775501"/>
</dbReference>
<evidence type="ECO:0000313" key="4">
    <source>
        <dbReference type="WBParaSite" id="TCNE_0000775501-mRNA-1"/>
    </source>
</evidence>
<evidence type="ECO:0000256" key="1">
    <source>
        <dbReference type="SAM" id="MobiDB-lite"/>
    </source>
</evidence>
<evidence type="ECO:0000313" key="3">
    <source>
        <dbReference type="Proteomes" id="UP000050794"/>
    </source>
</evidence>
<reference evidence="4" key="1">
    <citation type="submission" date="2016-06" db="UniProtKB">
        <authorList>
            <consortium name="WormBaseParasite"/>
        </authorList>
    </citation>
    <scope>IDENTIFICATION</scope>
</reference>
<gene>
    <name evidence="2" type="ORF">TCNE_LOCUS7755</name>
</gene>
<proteinExistence type="predicted"/>
<accession>A0A183UGY5</accession>
<dbReference type="Proteomes" id="UP000050794">
    <property type="component" value="Unassembled WGS sequence"/>
</dbReference>
<reference evidence="2 3" key="2">
    <citation type="submission" date="2018-11" db="EMBL/GenBank/DDBJ databases">
        <authorList>
            <consortium name="Pathogen Informatics"/>
        </authorList>
    </citation>
    <scope>NUCLEOTIDE SEQUENCE [LARGE SCALE GENOMIC DNA]</scope>
</reference>
<keyword evidence="3" id="KW-1185">Reference proteome</keyword>
<evidence type="ECO:0000313" key="2">
    <source>
        <dbReference type="EMBL" id="VDM39076.1"/>
    </source>
</evidence>
<name>A0A183UGY5_TOXCA</name>
<dbReference type="AlphaFoldDB" id="A0A183UGY5"/>